<accession>A0A1H0HYM1</accession>
<organism evidence="1 2">
    <name type="scientific">Nocardioides szechwanensis</name>
    <dbReference type="NCBI Taxonomy" id="1005944"/>
    <lineage>
        <taxon>Bacteria</taxon>
        <taxon>Bacillati</taxon>
        <taxon>Actinomycetota</taxon>
        <taxon>Actinomycetes</taxon>
        <taxon>Propionibacteriales</taxon>
        <taxon>Nocardioidaceae</taxon>
        <taxon>Nocardioides</taxon>
    </lineage>
</organism>
<reference evidence="1 2" key="1">
    <citation type="submission" date="2016-10" db="EMBL/GenBank/DDBJ databases">
        <authorList>
            <person name="de Groot N.N."/>
        </authorList>
    </citation>
    <scope>NUCLEOTIDE SEQUENCE [LARGE SCALE GENOMIC DNA]</scope>
    <source>
        <strain evidence="1 2">CGMCC 1.11147</strain>
    </source>
</reference>
<proteinExistence type="predicted"/>
<evidence type="ECO:0000313" key="1">
    <source>
        <dbReference type="EMBL" id="SDO24346.1"/>
    </source>
</evidence>
<dbReference type="EMBL" id="FNIC01000007">
    <property type="protein sequence ID" value="SDO24346.1"/>
    <property type="molecule type" value="Genomic_DNA"/>
</dbReference>
<protein>
    <submittedName>
        <fullName evidence="1">Uncharacterized protein</fullName>
    </submittedName>
</protein>
<dbReference type="RefSeq" id="WP_091026218.1">
    <property type="nucleotide sequence ID" value="NZ_BKAE01000009.1"/>
</dbReference>
<name>A0A1H0HYM1_9ACTN</name>
<gene>
    <name evidence="1" type="ORF">SAMN05192576_3621</name>
</gene>
<sequence length="115" mass="11791">MTGAVAGGLLTAGITPAEAATGAALLPARKLKPGDLVVGPRSTVVRVASRQRLANGRQRIRYTHPTTGQATPFDAASDRNGFESGRKFAVLLRGVGIDTVRLTGSSPQVIDGGTP</sequence>
<keyword evidence="2" id="KW-1185">Reference proteome</keyword>
<evidence type="ECO:0000313" key="2">
    <source>
        <dbReference type="Proteomes" id="UP000199004"/>
    </source>
</evidence>
<dbReference type="Proteomes" id="UP000199004">
    <property type="component" value="Unassembled WGS sequence"/>
</dbReference>
<dbReference type="STRING" id="1005944.SAMN05192576_3621"/>
<dbReference type="AlphaFoldDB" id="A0A1H0HYM1"/>